<evidence type="ECO:0000256" key="2">
    <source>
        <dbReference type="SAM" id="Phobius"/>
    </source>
</evidence>
<dbReference type="AlphaFoldDB" id="A0A6N2NMA8"/>
<dbReference type="InterPro" id="IPR001841">
    <property type="entry name" value="Znf_RING"/>
</dbReference>
<dbReference type="GO" id="GO:0008270">
    <property type="term" value="F:zinc ion binding"/>
    <property type="evidence" value="ECO:0007669"/>
    <property type="project" value="UniProtKB-KW"/>
</dbReference>
<organism evidence="4">
    <name type="scientific">Salix viminalis</name>
    <name type="common">Common osier</name>
    <name type="synonym">Basket willow</name>
    <dbReference type="NCBI Taxonomy" id="40686"/>
    <lineage>
        <taxon>Eukaryota</taxon>
        <taxon>Viridiplantae</taxon>
        <taxon>Streptophyta</taxon>
        <taxon>Embryophyta</taxon>
        <taxon>Tracheophyta</taxon>
        <taxon>Spermatophyta</taxon>
        <taxon>Magnoliopsida</taxon>
        <taxon>eudicotyledons</taxon>
        <taxon>Gunneridae</taxon>
        <taxon>Pentapetalae</taxon>
        <taxon>rosids</taxon>
        <taxon>fabids</taxon>
        <taxon>Malpighiales</taxon>
        <taxon>Salicaceae</taxon>
        <taxon>Saliceae</taxon>
        <taxon>Salix</taxon>
    </lineage>
</organism>
<protein>
    <recommendedName>
        <fullName evidence="3">RING-type domain-containing protein</fullName>
    </recommendedName>
</protein>
<evidence type="ECO:0000256" key="1">
    <source>
        <dbReference type="PROSITE-ProRule" id="PRU00175"/>
    </source>
</evidence>
<keyword evidence="2" id="KW-1133">Transmembrane helix</keyword>
<dbReference type="PROSITE" id="PS50089">
    <property type="entry name" value="ZF_RING_2"/>
    <property type="match status" value="1"/>
</dbReference>
<proteinExistence type="predicted"/>
<sequence length="151" mass="16933">MTENPVTSASYATEIFPLPELALLSVALTLLVVVAYGLADFCWSCLENQVDILLDQDRRLHDVERGQAPAKEEGAVTVIILRLPVFQIDETTEFFSNGCAICLEDFQKGVDCCVLSSCKHVFHSSCLKQWLEVNLTCPLCRNYTFDDMFLC</sequence>
<accession>A0A6N2NMA8</accession>
<name>A0A6N2NMA8_SALVM</name>
<dbReference type="Gene3D" id="3.30.40.10">
    <property type="entry name" value="Zinc/RING finger domain, C3HC4 (zinc finger)"/>
    <property type="match status" value="1"/>
</dbReference>
<dbReference type="PANTHER" id="PTHR45676">
    <property type="entry name" value="RING-H2 FINGER PROTEIN ATL51-RELATED"/>
    <property type="match status" value="1"/>
</dbReference>
<gene>
    <name evidence="4" type="ORF">SVIM_LOCUS517827</name>
</gene>
<dbReference type="InterPro" id="IPR013083">
    <property type="entry name" value="Znf_RING/FYVE/PHD"/>
</dbReference>
<keyword evidence="2" id="KW-0812">Transmembrane</keyword>
<dbReference type="SMART" id="SM00184">
    <property type="entry name" value="RING"/>
    <property type="match status" value="1"/>
</dbReference>
<dbReference type="PANTHER" id="PTHR45676:SF41">
    <property type="entry name" value="RING-H2 FINGER PROTEIN ATL66"/>
    <property type="match status" value="1"/>
</dbReference>
<keyword evidence="2" id="KW-0472">Membrane</keyword>
<dbReference type="EMBL" id="CAADRP010002362">
    <property type="protein sequence ID" value="VFU66557.1"/>
    <property type="molecule type" value="Genomic_DNA"/>
</dbReference>
<evidence type="ECO:0000313" key="4">
    <source>
        <dbReference type="EMBL" id="VFU66557.1"/>
    </source>
</evidence>
<dbReference type="SUPFAM" id="SSF57850">
    <property type="entry name" value="RING/U-box"/>
    <property type="match status" value="1"/>
</dbReference>
<keyword evidence="1" id="KW-0863">Zinc-finger</keyword>
<feature type="domain" description="RING-type" evidence="3">
    <location>
        <begin position="99"/>
        <end position="141"/>
    </location>
</feature>
<feature type="transmembrane region" description="Helical" evidence="2">
    <location>
        <begin position="21"/>
        <end position="39"/>
    </location>
</feature>
<dbReference type="Pfam" id="PF13639">
    <property type="entry name" value="zf-RING_2"/>
    <property type="match status" value="1"/>
</dbReference>
<keyword evidence="1" id="KW-0862">Zinc</keyword>
<evidence type="ECO:0000259" key="3">
    <source>
        <dbReference type="PROSITE" id="PS50089"/>
    </source>
</evidence>
<keyword evidence="1" id="KW-0479">Metal-binding</keyword>
<reference evidence="4" key="1">
    <citation type="submission" date="2019-03" db="EMBL/GenBank/DDBJ databases">
        <authorList>
            <person name="Mank J."/>
            <person name="Almeida P."/>
        </authorList>
    </citation>
    <scope>NUCLEOTIDE SEQUENCE</scope>
    <source>
        <strain evidence="4">78183</strain>
    </source>
</reference>